<evidence type="ECO:0000313" key="2">
    <source>
        <dbReference type="EMBL" id="DAE05703.1"/>
    </source>
</evidence>
<sequence length="52" mass="5960">MLKISVFIVVSPIFNLLIISTLIICIKSCFINFDAAKLITFSQTAKFINRYF</sequence>
<feature type="transmembrane region" description="Helical" evidence="1">
    <location>
        <begin position="6"/>
        <end position="26"/>
    </location>
</feature>
<accession>A0A8S5PEU7</accession>
<evidence type="ECO:0000256" key="1">
    <source>
        <dbReference type="SAM" id="Phobius"/>
    </source>
</evidence>
<organism evidence="2">
    <name type="scientific">Siphoviridae sp. ctM5A27</name>
    <dbReference type="NCBI Taxonomy" id="2825459"/>
    <lineage>
        <taxon>Viruses</taxon>
        <taxon>Duplodnaviria</taxon>
        <taxon>Heunggongvirae</taxon>
        <taxon>Uroviricota</taxon>
        <taxon>Caudoviricetes</taxon>
    </lineage>
</organism>
<keyword evidence="1" id="KW-0812">Transmembrane</keyword>
<proteinExistence type="predicted"/>
<dbReference type="EMBL" id="BK015415">
    <property type="protein sequence ID" value="DAE05703.1"/>
    <property type="molecule type" value="Genomic_DNA"/>
</dbReference>
<keyword evidence="1" id="KW-1133">Transmembrane helix</keyword>
<name>A0A8S5PEU7_9CAUD</name>
<protein>
    <submittedName>
        <fullName evidence="2">Uncharacterized protein</fullName>
    </submittedName>
</protein>
<reference evidence="2" key="1">
    <citation type="journal article" date="2021" name="Proc. Natl. Acad. Sci. U.S.A.">
        <title>A Catalog of Tens of Thousands of Viruses from Human Metagenomes Reveals Hidden Associations with Chronic Diseases.</title>
        <authorList>
            <person name="Tisza M.J."/>
            <person name="Buck C.B."/>
        </authorList>
    </citation>
    <scope>NUCLEOTIDE SEQUENCE</scope>
    <source>
        <strain evidence="2">CtM5A27</strain>
    </source>
</reference>
<keyword evidence="1" id="KW-0472">Membrane</keyword>